<accession>A0AAE9FB84</accession>
<dbReference type="AlphaFoldDB" id="A0AAE9FB84"/>
<proteinExistence type="predicted"/>
<dbReference type="EMBL" id="CP092625">
    <property type="protein sequence ID" value="UMM42597.1"/>
    <property type="molecule type" value="Genomic_DNA"/>
</dbReference>
<keyword evidence="1" id="KW-1133">Transmembrane helix</keyword>
<feature type="transmembrane region" description="Helical" evidence="1">
    <location>
        <begin position="20"/>
        <end position="43"/>
    </location>
</feature>
<keyword evidence="1" id="KW-0472">Membrane</keyword>
<name>A0AAE9FB84_CAEBR</name>
<keyword evidence="1" id="KW-0812">Transmembrane</keyword>
<sequence length="112" mass="12808">MYDLRGATEAPISETESPLFPWMPLTLLLLLLGSFSAVMDEMLERSSLRMAMKQETCRRFFAICSRFVKVKKHGPPSTRKGVERRKLIVAKLFDRAEGVNSHSTPQKFFKAD</sequence>
<dbReference type="Proteomes" id="UP000827892">
    <property type="component" value="Chromosome X"/>
</dbReference>
<reference evidence="2 4" key="2">
    <citation type="submission" date="2022-05" db="EMBL/GenBank/DDBJ databases">
        <title>Chromosome-level reference genomes for two strains of Caenorhabditis briggsae: an improved platform for comparative genomics.</title>
        <authorList>
            <person name="Stevens L."/>
            <person name="Andersen E.C."/>
        </authorList>
    </citation>
    <scope>NUCLEOTIDE SEQUENCE [LARGE SCALE GENOMIC DNA]</scope>
    <source>
        <strain evidence="2">QX1410_ONT</strain>
        <tissue evidence="2">Whole-organism</tissue>
    </source>
</reference>
<reference evidence="3 5" key="1">
    <citation type="submission" date="2022-04" db="EMBL/GenBank/DDBJ databases">
        <title>Chromosome-level reference genomes for two strains of Caenorhabditis briggsae: an improved platform for comparative genomics.</title>
        <authorList>
            <person name="Stevens L."/>
            <person name="Andersen E."/>
        </authorList>
    </citation>
    <scope>NUCLEOTIDE SEQUENCE [LARGE SCALE GENOMIC DNA]</scope>
    <source>
        <strain evidence="3">VX34</strain>
        <tissue evidence="3">Whole-organism</tissue>
    </source>
</reference>
<evidence type="ECO:0000313" key="5">
    <source>
        <dbReference type="Proteomes" id="UP000829354"/>
    </source>
</evidence>
<protein>
    <submittedName>
        <fullName evidence="3">Uncharacterized protein</fullName>
    </submittedName>
</protein>
<evidence type="ECO:0000256" key="1">
    <source>
        <dbReference type="SAM" id="Phobius"/>
    </source>
</evidence>
<organism evidence="3 5">
    <name type="scientific">Caenorhabditis briggsae</name>
    <dbReference type="NCBI Taxonomy" id="6238"/>
    <lineage>
        <taxon>Eukaryota</taxon>
        <taxon>Metazoa</taxon>
        <taxon>Ecdysozoa</taxon>
        <taxon>Nematoda</taxon>
        <taxon>Chromadorea</taxon>
        <taxon>Rhabditida</taxon>
        <taxon>Rhabditina</taxon>
        <taxon>Rhabditomorpha</taxon>
        <taxon>Rhabditoidea</taxon>
        <taxon>Rhabditidae</taxon>
        <taxon>Peloderinae</taxon>
        <taxon>Caenorhabditis</taxon>
    </lineage>
</organism>
<keyword evidence="5" id="KW-1185">Reference proteome</keyword>
<evidence type="ECO:0000313" key="2">
    <source>
        <dbReference type="EMBL" id="ULT83316.1"/>
    </source>
</evidence>
<dbReference type="EMBL" id="CP090896">
    <property type="protein sequence ID" value="ULT83316.1"/>
    <property type="molecule type" value="Genomic_DNA"/>
</dbReference>
<dbReference type="Proteomes" id="UP000829354">
    <property type="component" value="Chromosome X"/>
</dbReference>
<evidence type="ECO:0000313" key="3">
    <source>
        <dbReference type="EMBL" id="UMM42597.1"/>
    </source>
</evidence>
<evidence type="ECO:0000313" key="4">
    <source>
        <dbReference type="Proteomes" id="UP000827892"/>
    </source>
</evidence>
<gene>
    <name evidence="2" type="ORF">L3Y34_012508</name>
    <name evidence="3" type="ORF">L5515_018364</name>
</gene>